<organism evidence="9 10">
    <name type="scientific">Pyrocoelia pectoralis</name>
    <dbReference type="NCBI Taxonomy" id="417401"/>
    <lineage>
        <taxon>Eukaryota</taxon>
        <taxon>Metazoa</taxon>
        <taxon>Ecdysozoa</taxon>
        <taxon>Arthropoda</taxon>
        <taxon>Hexapoda</taxon>
        <taxon>Insecta</taxon>
        <taxon>Pterygota</taxon>
        <taxon>Neoptera</taxon>
        <taxon>Endopterygota</taxon>
        <taxon>Coleoptera</taxon>
        <taxon>Polyphaga</taxon>
        <taxon>Elateriformia</taxon>
        <taxon>Elateroidea</taxon>
        <taxon>Lampyridae</taxon>
        <taxon>Lampyrinae</taxon>
        <taxon>Pyrocoelia</taxon>
    </lineage>
</organism>
<evidence type="ECO:0000256" key="6">
    <source>
        <dbReference type="RuleBase" id="RU000406"/>
    </source>
</evidence>
<dbReference type="SMART" id="SM00078">
    <property type="entry name" value="IlGF"/>
    <property type="match status" value="1"/>
</dbReference>
<dbReference type="Gene3D" id="1.10.100.10">
    <property type="entry name" value="Insulin-like"/>
    <property type="match status" value="1"/>
</dbReference>
<dbReference type="PROSITE" id="PS00262">
    <property type="entry name" value="INSULIN"/>
    <property type="match status" value="1"/>
</dbReference>
<dbReference type="PANTHER" id="PTHR13647:SF4">
    <property type="entry name" value="INSULIN-LIKE PEPTIDE 1-RELATED"/>
    <property type="match status" value="1"/>
</dbReference>
<dbReference type="AlphaFoldDB" id="A0AAN7ZF80"/>
<proteinExistence type="inferred from homology"/>
<keyword evidence="6" id="KW-0964">Secreted</keyword>
<sequence length="136" mass="15384">MVLWDLLYALAVYLLATFTVSALTSTEDKLRMMQSKNATYCGSALSDALSLVCRGKYNTPVAHGKFITNNDLLLKVISDRDRRSATLPLPSHIQQLAATYNQRKKRYIISQTTKGVYDECCKNPCSYAVLRTYCWD</sequence>
<feature type="domain" description="Insulin-like" evidence="8">
    <location>
        <begin position="38"/>
        <end position="134"/>
    </location>
</feature>
<name>A0AAN7ZF80_9COLE</name>
<keyword evidence="10" id="KW-1185">Reference proteome</keyword>
<evidence type="ECO:0000256" key="7">
    <source>
        <dbReference type="SAM" id="Phobius"/>
    </source>
</evidence>
<keyword evidence="7" id="KW-1133">Transmembrane helix</keyword>
<evidence type="ECO:0000256" key="1">
    <source>
        <dbReference type="ARBA" id="ARBA00009034"/>
    </source>
</evidence>
<comment type="subcellular location">
    <subcellularLocation>
        <location evidence="6">Secreted</location>
    </subcellularLocation>
</comment>
<gene>
    <name evidence="9" type="ORF">RI129_007815</name>
</gene>
<feature type="transmembrane region" description="Helical" evidence="7">
    <location>
        <begin position="6"/>
        <end position="26"/>
    </location>
</feature>
<evidence type="ECO:0000313" key="10">
    <source>
        <dbReference type="Proteomes" id="UP001329430"/>
    </source>
</evidence>
<dbReference type="InterPro" id="IPR022353">
    <property type="entry name" value="Insulin_CS"/>
</dbReference>
<reference evidence="9 10" key="1">
    <citation type="journal article" date="2024" name="Insects">
        <title>An Improved Chromosome-Level Genome Assembly of the Firefly Pyrocoelia pectoralis.</title>
        <authorList>
            <person name="Fu X."/>
            <person name="Meyer-Rochow V.B."/>
            <person name="Ballantyne L."/>
            <person name="Zhu X."/>
        </authorList>
    </citation>
    <scope>NUCLEOTIDE SEQUENCE [LARGE SCALE GENOMIC DNA]</scope>
    <source>
        <strain evidence="9">XCY_ONT2</strain>
    </source>
</reference>
<dbReference type="SUPFAM" id="SSF56994">
    <property type="entry name" value="Insulin-like"/>
    <property type="match status" value="1"/>
</dbReference>
<accession>A0AAN7ZF80</accession>
<dbReference type="GO" id="GO:0005576">
    <property type="term" value="C:extracellular region"/>
    <property type="evidence" value="ECO:0007669"/>
    <property type="project" value="UniProtKB-SubCell"/>
</dbReference>
<dbReference type="PANTHER" id="PTHR13647">
    <property type="entry name" value="INSULIN-LIKE PEPTIDE 2-RELATED"/>
    <property type="match status" value="1"/>
</dbReference>
<comment type="caution">
    <text evidence="9">The sequence shown here is derived from an EMBL/GenBank/DDBJ whole genome shotgun (WGS) entry which is preliminary data.</text>
</comment>
<evidence type="ECO:0000259" key="8">
    <source>
        <dbReference type="SMART" id="SM00078"/>
    </source>
</evidence>
<keyword evidence="7" id="KW-0812">Transmembrane</keyword>
<keyword evidence="5" id="KW-1015">Disulfide bond</keyword>
<protein>
    <recommendedName>
        <fullName evidence="8">Insulin-like domain-containing protein</fullName>
    </recommendedName>
</protein>
<dbReference type="Pfam" id="PF00049">
    <property type="entry name" value="Insulin"/>
    <property type="match status" value="1"/>
</dbReference>
<evidence type="ECO:0000256" key="4">
    <source>
        <dbReference type="ARBA" id="ARBA00022729"/>
    </source>
</evidence>
<dbReference type="PRINTS" id="PR00276">
    <property type="entry name" value="INSULINFAMLY"/>
</dbReference>
<dbReference type="InterPro" id="IPR016179">
    <property type="entry name" value="Insulin-like"/>
</dbReference>
<keyword evidence="3" id="KW-0165">Cleavage on pair of basic residues</keyword>
<comment type="subunit">
    <text evidence="2">Heterodimer of a B chain and an A chain linked by two disulfide bonds.</text>
</comment>
<evidence type="ECO:0000256" key="5">
    <source>
        <dbReference type="ARBA" id="ARBA00023157"/>
    </source>
</evidence>
<dbReference type="Proteomes" id="UP001329430">
    <property type="component" value="Chromosome 5"/>
</dbReference>
<comment type="similarity">
    <text evidence="1 6">Belongs to the insulin family.</text>
</comment>
<evidence type="ECO:0000256" key="3">
    <source>
        <dbReference type="ARBA" id="ARBA00022685"/>
    </source>
</evidence>
<dbReference type="InterPro" id="IPR022352">
    <property type="entry name" value="Ins/IGF/rlx"/>
</dbReference>
<evidence type="ECO:0000313" key="9">
    <source>
        <dbReference type="EMBL" id="KAK5643970.1"/>
    </source>
</evidence>
<keyword evidence="7" id="KW-0472">Membrane</keyword>
<evidence type="ECO:0000256" key="2">
    <source>
        <dbReference type="ARBA" id="ARBA00011207"/>
    </source>
</evidence>
<dbReference type="EMBL" id="JAVRBK010000005">
    <property type="protein sequence ID" value="KAK5643970.1"/>
    <property type="molecule type" value="Genomic_DNA"/>
</dbReference>
<dbReference type="GO" id="GO:0005179">
    <property type="term" value="F:hormone activity"/>
    <property type="evidence" value="ECO:0007669"/>
    <property type="project" value="InterPro"/>
</dbReference>
<dbReference type="InterPro" id="IPR036438">
    <property type="entry name" value="Insulin-like_sf"/>
</dbReference>
<keyword evidence="4" id="KW-0732">Signal</keyword>